<evidence type="ECO:0000313" key="1">
    <source>
        <dbReference type="EMBL" id="MFD2163571.1"/>
    </source>
</evidence>
<comment type="caution">
    <text evidence="1">The sequence shown here is derived from an EMBL/GenBank/DDBJ whole genome shotgun (WGS) entry which is preliminary data.</text>
</comment>
<dbReference type="EMBL" id="JBHUHZ010000002">
    <property type="protein sequence ID" value="MFD2163571.1"/>
    <property type="molecule type" value="Genomic_DNA"/>
</dbReference>
<dbReference type="Proteomes" id="UP001597387">
    <property type="component" value="Unassembled WGS sequence"/>
</dbReference>
<sequence length="183" mass="20013">MKLSVSLMVLFVCSLCGVKAQKVSFSEARSSSHTYVKGDDFEGVVFSKDFVLPFLANQPADKRFTPTAADIEAAEKLLVKDLKSVNASKLNQGGGNGPVIHECLNRFVRQYYGYITETGEKVVYISCLLKGNYRVSSNETPNWLKGAVVVLNGGSNYWQIQANLTKSSLFGLGINSLDKTASR</sequence>
<accession>A0ABW4ZNZ9</accession>
<evidence type="ECO:0000313" key="2">
    <source>
        <dbReference type="Proteomes" id="UP001597387"/>
    </source>
</evidence>
<gene>
    <name evidence="1" type="ORF">ACFSJU_14270</name>
</gene>
<name>A0ABW4ZNZ9_9SPHI</name>
<protein>
    <submittedName>
        <fullName evidence="1">Uncharacterized protein</fullName>
    </submittedName>
</protein>
<keyword evidence="2" id="KW-1185">Reference proteome</keyword>
<dbReference type="RefSeq" id="WP_255900662.1">
    <property type="nucleotide sequence ID" value="NZ_JAFMZO010000002.1"/>
</dbReference>
<proteinExistence type="predicted"/>
<organism evidence="1 2">
    <name type="scientific">Paradesertivirga mongoliensis</name>
    <dbReference type="NCBI Taxonomy" id="2100740"/>
    <lineage>
        <taxon>Bacteria</taxon>
        <taxon>Pseudomonadati</taxon>
        <taxon>Bacteroidota</taxon>
        <taxon>Sphingobacteriia</taxon>
        <taxon>Sphingobacteriales</taxon>
        <taxon>Sphingobacteriaceae</taxon>
        <taxon>Paradesertivirga</taxon>
    </lineage>
</organism>
<reference evidence="2" key="1">
    <citation type="journal article" date="2019" name="Int. J. Syst. Evol. Microbiol.">
        <title>The Global Catalogue of Microorganisms (GCM) 10K type strain sequencing project: providing services to taxonomists for standard genome sequencing and annotation.</title>
        <authorList>
            <consortium name="The Broad Institute Genomics Platform"/>
            <consortium name="The Broad Institute Genome Sequencing Center for Infectious Disease"/>
            <person name="Wu L."/>
            <person name="Ma J."/>
        </authorList>
    </citation>
    <scope>NUCLEOTIDE SEQUENCE [LARGE SCALE GENOMIC DNA]</scope>
    <source>
        <strain evidence="2">KCTC 42217</strain>
    </source>
</reference>